<gene>
    <name evidence="1" type="ORF">S01H1_56443</name>
</gene>
<dbReference type="EMBL" id="BARS01036755">
    <property type="protein sequence ID" value="GAG18519.1"/>
    <property type="molecule type" value="Genomic_DNA"/>
</dbReference>
<comment type="caution">
    <text evidence="1">The sequence shown here is derived from an EMBL/GenBank/DDBJ whole genome shotgun (WGS) entry which is preliminary data.</text>
</comment>
<name>X0VJS3_9ZZZZ</name>
<accession>X0VJS3</accession>
<evidence type="ECO:0000313" key="1">
    <source>
        <dbReference type="EMBL" id="GAG18519.1"/>
    </source>
</evidence>
<dbReference type="AlphaFoldDB" id="X0VJS3"/>
<proteinExistence type="predicted"/>
<reference evidence="1" key="1">
    <citation type="journal article" date="2014" name="Front. Microbiol.">
        <title>High frequency of phylogenetically diverse reductive dehalogenase-homologous genes in deep subseafloor sedimentary metagenomes.</title>
        <authorList>
            <person name="Kawai M."/>
            <person name="Futagami T."/>
            <person name="Toyoda A."/>
            <person name="Takaki Y."/>
            <person name="Nishi S."/>
            <person name="Hori S."/>
            <person name="Arai W."/>
            <person name="Tsubouchi T."/>
            <person name="Morono Y."/>
            <person name="Uchiyama I."/>
            <person name="Ito T."/>
            <person name="Fujiyama A."/>
            <person name="Inagaki F."/>
            <person name="Takami H."/>
        </authorList>
    </citation>
    <scope>NUCLEOTIDE SEQUENCE</scope>
    <source>
        <strain evidence="1">Expedition CK06-06</strain>
    </source>
</reference>
<protein>
    <submittedName>
        <fullName evidence="1">Uncharacterized protein</fullName>
    </submittedName>
</protein>
<organism evidence="1">
    <name type="scientific">marine sediment metagenome</name>
    <dbReference type="NCBI Taxonomy" id="412755"/>
    <lineage>
        <taxon>unclassified sequences</taxon>
        <taxon>metagenomes</taxon>
        <taxon>ecological metagenomes</taxon>
    </lineage>
</organism>
<sequence length="88" mass="10345">MRHRGIDTLAMENGHPIPKELIEVVCDAVDCVNNDKSRFDFNQTGLCCMDELELTKTTCKNYVRDMFFLRWWWKNPSGSWTNDKQTAK</sequence>